<reference evidence="2 3" key="1">
    <citation type="submission" date="2018-09" db="EMBL/GenBank/DDBJ databases">
        <title>Genomic investigation of the strawberry pathogen Phytophthora fragariae indicates pathogenicity is determined by transcriptional variation in three key races.</title>
        <authorList>
            <person name="Adams T.M."/>
            <person name="Armitage A.D."/>
            <person name="Sobczyk M.K."/>
            <person name="Bates H.J."/>
            <person name="Dunwell J.M."/>
            <person name="Nellist C.F."/>
            <person name="Harrison R.J."/>
        </authorList>
    </citation>
    <scope>NUCLEOTIDE SEQUENCE [LARGE SCALE GENOMIC DNA]</scope>
    <source>
        <strain evidence="2 3">NOV-77</strain>
    </source>
</reference>
<evidence type="ECO:0008006" key="4">
    <source>
        <dbReference type="Google" id="ProtNLM"/>
    </source>
</evidence>
<protein>
    <recommendedName>
        <fullName evidence="4">Retrotransposon gag domain-containing protein</fullName>
    </recommendedName>
</protein>
<name>A0A6G0RYP6_9STRA</name>
<dbReference type="EMBL" id="QXFY01000413">
    <property type="protein sequence ID" value="KAE9345049.1"/>
    <property type="molecule type" value="Genomic_DNA"/>
</dbReference>
<evidence type="ECO:0000313" key="3">
    <source>
        <dbReference type="Proteomes" id="UP000486351"/>
    </source>
</evidence>
<evidence type="ECO:0000313" key="2">
    <source>
        <dbReference type="EMBL" id="KAE9345049.1"/>
    </source>
</evidence>
<dbReference type="Proteomes" id="UP000486351">
    <property type="component" value="Unassembled WGS sequence"/>
</dbReference>
<gene>
    <name evidence="2" type="ORF">PF008_g8942</name>
</gene>
<comment type="caution">
    <text evidence="2">The sequence shown here is derived from an EMBL/GenBank/DDBJ whole genome shotgun (WGS) entry which is preliminary data.</text>
</comment>
<sequence length="367" mass="40610">MQLLERAVHVSMPRITQCPHWSSKQLLPGKVHRGRRLADGTDLVVSLALRASAALSADPTDRSLSLGDGRYVEWSASRDAYTQRRDDATTRRRDASCRLHQPVPECRARRPSKRLRPPQHARRVPVHKSPRQSQPQPQPQPLRPRRVARLAERVASALAVKLNPTQSQATSRTILTPMSTQTNVVNEVATATATAMIPGTMLVVTMVKLEMLAMPLMTQFPVAHRSTSLYRPANPTRSSTIASRQSSNCLGFRSQLIGAQLRDGHRWSDAVQCSILLTCLSDEAADVFNELWQATPGLTVDQGLASLTEKYSTKIGEAAIRDRIRQATRRADESYESYAQRLLTLADALPGSRCIETNAIAALEAFI</sequence>
<organism evidence="2 3">
    <name type="scientific">Phytophthora fragariae</name>
    <dbReference type="NCBI Taxonomy" id="53985"/>
    <lineage>
        <taxon>Eukaryota</taxon>
        <taxon>Sar</taxon>
        <taxon>Stramenopiles</taxon>
        <taxon>Oomycota</taxon>
        <taxon>Peronosporomycetes</taxon>
        <taxon>Peronosporales</taxon>
        <taxon>Peronosporaceae</taxon>
        <taxon>Phytophthora</taxon>
    </lineage>
</organism>
<feature type="compositionally biased region" description="Basic residues" evidence="1">
    <location>
        <begin position="109"/>
        <end position="130"/>
    </location>
</feature>
<feature type="region of interest" description="Disordered" evidence="1">
    <location>
        <begin position="79"/>
        <end position="145"/>
    </location>
</feature>
<proteinExistence type="predicted"/>
<feature type="compositionally biased region" description="Basic and acidic residues" evidence="1">
    <location>
        <begin position="81"/>
        <end position="97"/>
    </location>
</feature>
<accession>A0A6G0RYP6</accession>
<evidence type="ECO:0000256" key="1">
    <source>
        <dbReference type="SAM" id="MobiDB-lite"/>
    </source>
</evidence>
<dbReference type="AlphaFoldDB" id="A0A6G0RYP6"/>